<dbReference type="OrthoDB" id="5149464at2"/>
<name>I4B1N3_TURPD</name>
<sequence>MKTTMILPDQLMQKAKLHARENHTTMTRLVEDALRAYLGAARAPVKKTWRIEAVGKGGFVSPDLEANWPKMRDLLYEREK</sequence>
<organism evidence="1 2">
    <name type="scientific">Turneriella parva (strain ATCC BAA-1111 / DSM 21527 / NCTC 11395 / H)</name>
    <name type="common">Leptospira parva</name>
    <dbReference type="NCBI Taxonomy" id="869212"/>
    <lineage>
        <taxon>Bacteria</taxon>
        <taxon>Pseudomonadati</taxon>
        <taxon>Spirochaetota</taxon>
        <taxon>Spirochaetia</taxon>
        <taxon>Leptospirales</taxon>
        <taxon>Leptospiraceae</taxon>
        <taxon>Turneriella</taxon>
    </lineage>
</organism>
<reference evidence="1 2" key="1">
    <citation type="submission" date="2012-06" db="EMBL/GenBank/DDBJ databases">
        <title>The complete chromosome of genome of Turneriella parva DSM 21527.</title>
        <authorList>
            <consortium name="US DOE Joint Genome Institute (JGI-PGF)"/>
            <person name="Lucas S."/>
            <person name="Han J."/>
            <person name="Lapidus A."/>
            <person name="Bruce D."/>
            <person name="Goodwin L."/>
            <person name="Pitluck S."/>
            <person name="Peters L."/>
            <person name="Kyrpides N."/>
            <person name="Mavromatis K."/>
            <person name="Ivanova N."/>
            <person name="Mikhailova N."/>
            <person name="Chertkov O."/>
            <person name="Detter J.C."/>
            <person name="Tapia R."/>
            <person name="Han C."/>
            <person name="Land M."/>
            <person name="Hauser L."/>
            <person name="Markowitz V."/>
            <person name="Cheng J.-F."/>
            <person name="Hugenholtz P."/>
            <person name="Woyke T."/>
            <person name="Wu D."/>
            <person name="Gronow S."/>
            <person name="Wellnitz S."/>
            <person name="Brambilla E."/>
            <person name="Klenk H.-P."/>
            <person name="Eisen J.A."/>
        </authorList>
    </citation>
    <scope>NUCLEOTIDE SEQUENCE [LARGE SCALE GENOMIC DNA]</scope>
    <source>
        <strain evidence="2">ATCC BAA-1111 / DSM 21527 / NCTC 11395 / H</strain>
    </source>
</reference>
<proteinExistence type="predicted"/>
<dbReference type="InterPro" id="IPR013321">
    <property type="entry name" value="Arc_rbn_hlx_hlx"/>
</dbReference>
<gene>
    <name evidence="1" type="ordered locus">Turpa_0536</name>
</gene>
<dbReference type="HOGENOM" id="CLU_2588716_0_0_12"/>
<evidence type="ECO:0000313" key="2">
    <source>
        <dbReference type="Proteomes" id="UP000006048"/>
    </source>
</evidence>
<dbReference type="AlphaFoldDB" id="I4B1N3"/>
<accession>I4B1N3</accession>
<dbReference type="GO" id="GO:0006355">
    <property type="term" value="P:regulation of DNA-templated transcription"/>
    <property type="evidence" value="ECO:0007669"/>
    <property type="project" value="InterPro"/>
</dbReference>
<dbReference type="EMBL" id="CP002959">
    <property type="protein sequence ID" value="AFM11190.1"/>
    <property type="molecule type" value="Genomic_DNA"/>
</dbReference>
<dbReference type="RefSeq" id="WP_014801710.1">
    <property type="nucleotide sequence ID" value="NC_018020.1"/>
</dbReference>
<dbReference type="STRING" id="869212.Turpa_0536"/>
<protein>
    <submittedName>
        <fullName evidence="1">Antitoxin</fullName>
    </submittedName>
</protein>
<dbReference type="KEGG" id="tpx:Turpa_0536"/>
<dbReference type="Proteomes" id="UP000006048">
    <property type="component" value="Chromosome"/>
</dbReference>
<keyword evidence="2" id="KW-1185">Reference proteome</keyword>
<dbReference type="Gene3D" id="1.10.1220.10">
    <property type="entry name" value="Met repressor-like"/>
    <property type="match status" value="1"/>
</dbReference>
<evidence type="ECO:0000313" key="1">
    <source>
        <dbReference type="EMBL" id="AFM11190.1"/>
    </source>
</evidence>